<evidence type="ECO:0000313" key="2">
    <source>
        <dbReference type="Proteomes" id="UP000257136"/>
    </source>
</evidence>
<sequence length="43" mass="5122">GYYVNTVGQYGNEDVIQKYIQNQGEEKTVYKTFNKKQLRLSFE</sequence>
<accession>A0A3E0DYL6</accession>
<protein>
    <recommendedName>
        <fullName evidence="3">Transposase IS200 family protein</fullName>
    </recommendedName>
</protein>
<name>A0A3E0DYL6_9FLAO</name>
<gene>
    <name evidence="1" type="ORF">C8P67_1241</name>
</gene>
<evidence type="ECO:0008006" key="3">
    <source>
        <dbReference type="Google" id="ProtNLM"/>
    </source>
</evidence>
<proteinExistence type="predicted"/>
<feature type="non-terminal residue" evidence="1">
    <location>
        <position position="1"/>
    </location>
</feature>
<dbReference type="Proteomes" id="UP000257136">
    <property type="component" value="Unassembled WGS sequence"/>
</dbReference>
<evidence type="ECO:0000313" key="1">
    <source>
        <dbReference type="EMBL" id="REG90450.1"/>
    </source>
</evidence>
<reference evidence="1 2" key="1">
    <citation type="submission" date="2018-08" db="EMBL/GenBank/DDBJ databases">
        <title>Genomic Encyclopedia of Archaeal and Bacterial Type Strains, Phase II (KMG-II): from individual species to whole genera.</title>
        <authorList>
            <person name="Goeker M."/>
        </authorList>
    </citation>
    <scope>NUCLEOTIDE SEQUENCE [LARGE SCALE GENOMIC DNA]</scope>
    <source>
        <strain evidence="1 2">DSM 100880</strain>
    </source>
</reference>
<dbReference type="EMBL" id="QUNI01000024">
    <property type="protein sequence ID" value="REG90450.1"/>
    <property type="molecule type" value="Genomic_DNA"/>
</dbReference>
<dbReference type="AlphaFoldDB" id="A0A3E0DYL6"/>
<comment type="caution">
    <text evidence="1">The sequence shown here is derived from an EMBL/GenBank/DDBJ whole genome shotgun (WGS) entry which is preliminary data.</text>
</comment>
<keyword evidence="2" id="KW-1185">Reference proteome</keyword>
<organism evidence="1 2">
    <name type="scientific">Flavobacterium aquicola</name>
    <dbReference type="NCBI Taxonomy" id="1682742"/>
    <lineage>
        <taxon>Bacteria</taxon>
        <taxon>Pseudomonadati</taxon>
        <taxon>Bacteroidota</taxon>
        <taxon>Flavobacteriia</taxon>
        <taxon>Flavobacteriales</taxon>
        <taxon>Flavobacteriaceae</taxon>
        <taxon>Flavobacterium</taxon>
    </lineage>
</organism>